<evidence type="ECO:0000256" key="2">
    <source>
        <dbReference type="SAM" id="Phobius"/>
    </source>
</evidence>
<reference evidence="3 4" key="1">
    <citation type="submission" date="2018-08" db="EMBL/GenBank/DDBJ databases">
        <title>Actinomadura jelena sp. nov., a novel Actinomycete isolated from soil in Chad.</title>
        <authorList>
            <person name="Shi L."/>
        </authorList>
    </citation>
    <scope>NUCLEOTIDE SEQUENCE [LARGE SCALE GENOMIC DNA]</scope>
    <source>
        <strain evidence="3 4">NEAU-G17</strain>
    </source>
</reference>
<protein>
    <submittedName>
        <fullName evidence="3">Uncharacterized protein</fullName>
    </submittedName>
</protein>
<feature type="compositionally biased region" description="Basic and acidic residues" evidence="1">
    <location>
        <begin position="73"/>
        <end position="89"/>
    </location>
</feature>
<comment type="caution">
    <text evidence="3">The sequence shown here is derived from an EMBL/GenBank/DDBJ whole genome shotgun (WGS) entry which is preliminary data.</text>
</comment>
<dbReference type="AlphaFoldDB" id="A0A372JDW7"/>
<dbReference type="OrthoDB" id="3483766at2"/>
<dbReference type="EMBL" id="QURH01000950">
    <property type="protein sequence ID" value="RFU37588.1"/>
    <property type="molecule type" value="Genomic_DNA"/>
</dbReference>
<feature type="region of interest" description="Disordered" evidence="1">
    <location>
        <begin position="43"/>
        <end position="89"/>
    </location>
</feature>
<sequence length="89" mass="9718">MLATVITANGHHVGNNYWVILGPIVIALALVIWLLLTRHASAKRVDPDKRTGETANRGPVKGGVIEGSPSQRTRRDAAVPEDYEHRGKK</sequence>
<keyword evidence="2" id="KW-0472">Membrane</keyword>
<organism evidence="3 4">
    <name type="scientific">Actinomadura logoneensis</name>
    <dbReference type="NCBI Taxonomy" id="2293572"/>
    <lineage>
        <taxon>Bacteria</taxon>
        <taxon>Bacillati</taxon>
        <taxon>Actinomycetota</taxon>
        <taxon>Actinomycetes</taxon>
        <taxon>Streptosporangiales</taxon>
        <taxon>Thermomonosporaceae</taxon>
        <taxon>Actinomadura</taxon>
    </lineage>
</organism>
<keyword evidence="4" id="KW-1185">Reference proteome</keyword>
<accession>A0A372JDW7</accession>
<name>A0A372JDW7_9ACTN</name>
<feature type="transmembrane region" description="Helical" evidence="2">
    <location>
        <begin position="17"/>
        <end position="36"/>
    </location>
</feature>
<evidence type="ECO:0000313" key="3">
    <source>
        <dbReference type="EMBL" id="RFU37588.1"/>
    </source>
</evidence>
<keyword evidence="2" id="KW-0812">Transmembrane</keyword>
<proteinExistence type="predicted"/>
<evidence type="ECO:0000256" key="1">
    <source>
        <dbReference type="SAM" id="MobiDB-lite"/>
    </source>
</evidence>
<evidence type="ECO:0000313" key="4">
    <source>
        <dbReference type="Proteomes" id="UP000261811"/>
    </source>
</evidence>
<dbReference type="RefSeq" id="WP_117360815.1">
    <property type="nucleotide sequence ID" value="NZ_QURH01000950.1"/>
</dbReference>
<feature type="compositionally biased region" description="Basic and acidic residues" evidence="1">
    <location>
        <begin position="43"/>
        <end position="52"/>
    </location>
</feature>
<keyword evidence="2" id="KW-1133">Transmembrane helix</keyword>
<gene>
    <name evidence="3" type="ORF">DZF91_32125</name>
</gene>
<dbReference type="Proteomes" id="UP000261811">
    <property type="component" value="Unassembled WGS sequence"/>
</dbReference>